<dbReference type="SUPFAM" id="SSF52540">
    <property type="entry name" value="P-loop containing nucleoside triphosphate hydrolases"/>
    <property type="match status" value="1"/>
</dbReference>
<evidence type="ECO:0000313" key="3">
    <source>
        <dbReference type="EMBL" id="CUS10549.1"/>
    </source>
</evidence>
<feature type="non-terminal residue" evidence="3">
    <location>
        <position position="1"/>
    </location>
</feature>
<dbReference type="InterPro" id="IPR056884">
    <property type="entry name" value="NPHP3-like_N"/>
</dbReference>
<evidence type="ECO:0000259" key="2">
    <source>
        <dbReference type="Pfam" id="PF24883"/>
    </source>
</evidence>
<sequence length="133" mass="14849">GVGDWVLRESEFELWRDGLDGSVNPTLLCYGGQGVGKTYISSLVIDSLYERTRGRNIAVLSLYCDYQAQKAQTAVNMIGGLLRQVAVRATEIPGEIRSAFQESRREGGNSLLLPEMLRLFIKIISSFERVFLC</sequence>
<proteinExistence type="predicted"/>
<protein>
    <recommendedName>
        <fullName evidence="2">Nephrocystin 3-like N-terminal domain-containing protein</fullName>
    </recommendedName>
</protein>
<keyword evidence="4" id="KW-1185">Reference proteome</keyword>
<dbReference type="PANTHER" id="PTHR10039:SF16">
    <property type="entry name" value="GPI INOSITOL-DEACYLASE"/>
    <property type="match status" value="1"/>
</dbReference>
<dbReference type="InterPro" id="IPR027417">
    <property type="entry name" value="P-loop_NTPase"/>
</dbReference>
<name>A0A292PSN1_9PEZI</name>
<evidence type="ECO:0000256" key="1">
    <source>
        <dbReference type="ARBA" id="ARBA00022737"/>
    </source>
</evidence>
<dbReference type="Gene3D" id="3.40.50.300">
    <property type="entry name" value="P-loop containing nucleotide triphosphate hydrolases"/>
    <property type="match status" value="1"/>
</dbReference>
<feature type="domain" description="Nephrocystin 3-like N-terminal" evidence="2">
    <location>
        <begin position="1"/>
        <end position="132"/>
    </location>
</feature>
<dbReference type="AlphaFoldDB" id="A0A292PSN1"/>
<evidence type="ECO:0000313" key="4">
    <source>
        <dbReference type="Proteomes" id="UP001412239"/>
    </source>
</evidence>
<dbReference type="PANTHER" id="PTHR10039">
    <property type="entry name" value="AMELOGENIN"/>
    <property type="match status" value="1"/>
</dbReference>
<reference evidence="3" key="1">
    <citation type="submission" date="2015-10" db="EMBL/GenBank/DDBJ databases">
        <authorList>
            <person name="Regsiter A."/>
            <person name="william w."/>
        </authorList>
    </citation>
    <scope>NUCLEOTIDE SEQUENCE</scope>
    <source>
        <strain evidence="3">Montdore</strain>
    </source>
</reference>
<dbReference type="Proteomes" id="UP001412239">
    <property type="component" value="Unassembled WGS sequence"/>
</dbReference>
<feature type="non-terminal residue" evidence="3">
    <location>
        <position position="133"/>
    </location>
</feature>
<accession>A0A292PSN1</accession>
<dbReference type="Pfam" id="PF24883">
    <property type="entry name" value="NPHP3_N"/>
    <property type="match status" value="1"/>
</dbReference>
<gene>
    <name evidence="3" type="ORF">GSTUAT00005363001</name>
</gene>
<organism evidence="3 4">
    <name type="scientific">Tuber aestivum</name>
    <name type="common">summer truffle</name>
    <dbReference type="NCBI Taxonomy" id="59557"/>
    <lineage>
        <taxon>Eukaryota</taxon>
        <taxon>Fungi</taxon>
        <taxon>Dikarya</taxon>
        <taxon>Ascomycota</taxon>
        <taxon>Pezizomycotina</taxon>
        <taxon>Pezizomycetes</taxon>
        <taxon>Pezizales</taxon>
        <taxon>Tuberaceae</taxon>
        <taxon>Tuber</taxon>
    </lineage>
</organism>
<dbReference type="EMBL" id="LN891044">
    <property type="protein sequence ID" value="CUS10549.1"/>
    <property type="molecule type" value="Genomic_DNA"/>
</dbReference>
<keyword evidence="1" id="KW-0677">Repeat</keyword>